<gene>
    <name evidence="2" type="ORF">EV680_11445</name>
    <name evidence="3" type="ORF">LVJ78_09770</name>
</gene>
<evidence type="ECO:0000256" key="1">
    <source>
        <dbReference type="SAM" id="Phobius"/>
    </source>
</evidence>
<name>A0AAE9GY17_9NEIS</name>
<dbReference type="KEGG" id="usu:LVJ78_09770"/>
<feature type="transmembrane region" description="Helical" evidence="1">
    <location>
        <begin position="12"/>
        <end position="34"/>
    </location>
</feature>
<evidence type="ECO:0000313" key="5">
    <source>
        <dbReference type="Proteomes" id="UP000829756"/>
    </source>
</evidence>
<dbReference type="Proteomes" id="UP000829756">
    <property type="component" value="Chromosome"/>
</dbReference>
<dbReference type="Pfam" id="PF16732">
    <property type="entry name" value="ComP_DUS"/>
    <property type="match status" value="1"/>
</dbReference>
<dbReference type="SUPFAM" id="SSF54523">
    <property type="entry name" value="Pili subunits"/>
    <property type="match status" value="1"/>
</dbReference>
<keyword evidence="1" id="KW-0812">Transmembrane</keyword>
<evidence type="ECO:0000313" key="3">
    <source>
        <dbReference type="EMBL" id="UOO78971.1"/>
    </source>
</evidence>
<dbReference type="EMBL" id="CP091507">
    <property type="protein sequence ID" value="UOO78971.1"/>
    <property type="molecule type" value="Genomic_DNA"/>
</dbReference>
<sequence>MMFTAPSSGGFTLPQLLLTLIVMAILLAISLPAYQNHVRKSKLQQARSALMENAQFMERFYQQHKTFKQTSTTWPALPLTATADFCIRPQGLARGALDGKFTLKAVAFDKNREPRTLKINESLNTFICETTTSTCEDEHTYFRGDNRVDKTCTVFR</sequence>
<dbReference type="GO" id="GO:0043683">
    <property type="term" value="P:type IV pilus assembly"/>
    <property type="evidence" value="ECO:0007669"/>
    <property type="project" value="InterPro"/>
</dbReference>
<dbReference type="EMBL" id="SLXE01000014">
    <property type="protein sequence ID" value="TCP06054.1"/>
    <property type="molecule type" value="Genomic_DNA"/>
</dbReference>
<proteinExistence type="predicted"/>
<reference evidence="2 4" key="1">
    <citation type="submission" date="2019-03" db="EMBL/GenBank/DDBJ databases">
        <title>Genomic Encyclopedia of Type Strains, Phase IV (KMG-IV): sequencing the most valuable type-strain genomes for metagenomic binning, comparative biology and taxonomic classification.</title>
        <authorList>
            <person name="Goeker M."/>
        </authorList>
    </citation>
    <scope>NUCLEOTIDE SEQUENCE [LARGE SCALE GENOMIC DNA]</scope>
    <source>
        <strain evidence="2 4">DSM 17474</strain>
    </source>
</reference>
<dbReference type="InterPro" id="IPR031982">
    <property type="entry name" value="PilE-like"/>
</dbReference>
<protein>
    <submittedName>
        <fullName evidence="3">Type IV pilin protein</fullName>
    </submittedName>
    <submittedName>
        <fullName evidence="2">Type IV pilus assembly protein PilE</fullName>
    </submittedName>
</protein>
<dbReference type="InterPro" id="IPR045584">
    <property type="entry name" value="Pilin-like"/>
</dbReference>
<reference evidence="3" key="3">
    <citation type="journal article" date="2022" name="Res Sq">
        <title>Evolution of multicellular longitudinally dividing oral cavity symbionts (Neisseriaceae).</title>
        <authorList>
            <person name="Nyongesa S."/>
            <person name="Weber P."/>
            <person name="Bernet E."/>
            <person name="Pullido F."/>
            <person name="Nieckarz M."/>
            <person name="Delaby M."/>
            <person name="Nieves C."/>
            <person name="Viehboeck T."/>
            <person name="Krause N."/>
            <person name="Rivera-Millot A."/>
            <person name="Nakamura A."/>
            <person name="Vischer N."/>
            <person name="VanNieuwenhze M."/>
            <person name="Brun Y."/>
            <person name="Cava F."/>
            <person name="Bulgheresi S."/>
            <person name="Veyrier F."/>
        </authorList>
    </citation>
    <scope>NUCLEOTIDE SEQUENCE</scope>
    <source>
        <strain evidence="3">1258/02</strain>
    </source>
</reference>
<accession>A0AAE9GY17</accession>
<keyword evidence="1" id="KW-1133">Transmembrane helix</keyword>
<evidence type="ECO:0000313" key="2">
    <source>
        <dbReference type="EMBL" id="TCP06054.1"/>
    </source>
</evidence>
<keyword evidence="1" id="KW-0472">Membrane</keyword>
<evidence type="ECO:0000313" key="4">
    <source>
        <dbReference type="Proteomes" id="UP000294721"/>
    </source>
</evidence>
<reference evidence="3" key="2">
    <citation type="submission" date="2021-12" db="EMBL/GenBank/DDBJ databases">
        <authorList>
            <person name="Veyrier F.J."/>
        </authorList>
    </citation>
    <scope>NUCLEOTIDE SEQUENCE</scope>
    <source>
        <strain evidence="3">1258/02</strain>
    </source>
</reference>
<dbReference type="AlphaFoldDB" id="A0AAE9GY17"/>
<dbReference type="Gene3D" id="3.30.700.50">
    <property type="match status" value="1"/>
</dbReference>
<dbReference type="RefSeq" id="WP_243650347.1">
    <property type="nucleotide sequence ID" value="NZ_CP091507.1"/>
</dbReference>
<keyword evidence="4" id="KW-1185">Reference proteome</keyword>
<organism evidence="3 5">
    <name type="scientific">Uruburuella suis</name>
    <dbReference type="NCBI Taxonomy" id="252130"/>
    <lineage>
        <taxon>Bacteria</taxon>
        <taxon>Pseudomonadati</taxon>
        <taxon>Pseudomonadota</taxon>
        <taxon>Betaproteobacteria</taxon>
        <taxon>Neisseriales</taxon>
        <taxon>Neisseriaceae</taxon>
        <taxon>Uruburuella</taxon>
    </lineage>
</organism>
<dbReference type="Proteomes" id="UP000294721">
    <property type="component" value="Unassembled WGS sequence"/>
</dbReference>